<reference evidence="7 8" key="1">
    <citation type="submission" date="2016-10" db="EMBL/GenBank/DDBJ databases">
        <authorList>
            <person name="Varghese N."/>
            <person name="Submissions S."/>
        </authorList>
    </citation>
    <scope>NUCLEOTIDE SEQUENCE [LARGE SCALE GENOMIC DNA]</scope>
    <source>
        <strain evidence="7 8">BS3667</strain>
    </source>
</reference>
<evidence type="ECO:0000256" key="5">
    <source>
        <dbReference type="ARBA" id="ARBA00023136"/>
    </source>
</evidence>
<keyword evidence="5 6" id="KW-0472">Membrane</keyword>
<dbReference type="PANTHER" id="PTHR30250">
    <property type="entry name" value="PST FAMILY PREDICTED COLANIC ACID TRANSPORTER"/>
    <property type="match status" value="1"/>
</dbReference>
<feature type="transmembrane region" description="Helical" evidence="6">
    <location>
        <begin position="36"/>
        <end position="57"/>
    </location>
</feature>
<feature type="transmembrane region" description="Helical" evidence="6">
    <location>
        <begin position="169"/>
        <end position="189"/>
    </location>
</feature>
<feature type="transmembrane region" description="Helical" evidence="6">
    <location>
        <begin position="210"/>
        <end position="228"/>
    </location>
</feature>
<protein>
    <submittedName>
        <fullName evidence="7">Membrane protein involved in the export of O-antigen and teichoic acid</fullName>
    </submittedName>
</protein>
<evidence type="ECO:0000256" key="2">
    <source>
        <dbReference type="ARBA" id="ARBA00022475"/>
    </source>
</evidence>
<accession>A0ABY0VUX8</accession>
<keyword evidence="8" id="KW-1185">Reference proteome</keyword>
<feature type="transmembrane region" description="Helical" evidence="6">
    <location>
        <begin position="322"/>
        <end position="344"/>
    </location>
</feature>
<feature type="transmembrane region" description="Helical" evidence="6">
    <location>
        <begin position="7"/>
        <end position="30"/>
    </location>
</feature>
<feature type="transmembrane region" description="Helical" evidence="6">
    <location>
        <begin position="356"/>
        <end position="374"/>
    </location>
</feature>
<dbReference type="InterPro" id="IPR050833">
    <property type="entry name" value="Poly_Biosynth_Transport"/>
</dbReference>
<dbReference type="Pfam" id="PF01943">
    <property type="entry name" value="Polysacc_synt"/>
    <property type="match status" value="1"/>
</dbReference>
<feature type="transmembrane region" description="Helical" evidence="6">
    <location>
        <begin position="435"/>
        <end position="453"/>
    </location>
</feature>
<keyword evidence="2" id="KW-1003">Cell membrane</keyword>
<feature type="transmembrane region" description="Helical" evidence="6">
    <location>
        <begin position="248"/>
        <end position="272"/>
    </location>
</feature>
<feature type="transmembrane region" description="Helical" evidence="6">
    <location>
        <begin position="78"/>
        <end position="100"/>
    </location>
</feature>
<proteinExistence type="predicted"/>
<gene>
    <name evidence="7" type="ORF">SAMN04490201_2765</name>
</gene>
<dbReference type="RefSeq" id="WP_048352037.1">
    <property type="nucleotide sequence ID" value="NZ_CP049044.1"/>
</dbReference>
<feature type="transmembrane region" description="Helical" evidence="6">
    <location>
        <begin position="140"/>
        <end position="163"/>
    </location>
</feature>
<evidence type="ECO:0000256" key="3">
    <source>
        <dbReference type="ARBA" id="ARBA00022692"/>
    </source>
</evidence>
<evidence type="ECO:0000256" key="4">
    <source>
        <dbReference type="ARBA" id="ARBA00022989"/>
    </source>
</evidence>
<keyword evidence="3 6" id="KW-0812">Transmembrane</keyword>
<evidence type="ECO:0000256" key="1">
    <source>
        <dbReference type="ARBA" id="ARBA00004651"/>
    </source>
</evidence>
<dbReference type="Proteomes" id="UP000182058">
    <property type="component" value="Chromosome I"/>
</dbReference>
<dbReference type="GeneID" id="96620370"/>
<name>A0ABY0VUX8_9PSED</name>
<dbReference type="EMBL" id="LT629795">
    <property type="protein sequence ID" value="SDU57306.1"/>
    <property type="molecule type" value="Genomic_DNA"/>
</dbReference>
<feature type="transmembrane region" description="Helical" evidence="6">
    <location>
        <begin position="112"/>
        <end position="133"/>
    </location>
</feature>
<evidence type="ECO:0000313" key="7">
    <source>
        <dbReference type="EMBL" id="SDU57306.1"/>
    </source>
</evidence>
<feature type="transmembrane region" description="Helical" evidence="6">
    <location>
        <begin position="293"/>
        <end position="316"/>
    </location>
</feature>
<organism evidence="7 8">
    <name type="scientific">Pseudomonas psychrophila</name>
    <dbReference type="NCBI Taxonomy" id="122355"/>
    <lineage>
        <taxon>Bacteria</taxon>
        <taxon>Pseudomonadati</taxon>
        <taxon>Pseudomonadota</taxon>
        <taxon>Gammaproteobacteria</taxon>
        <taxon>Pseudomonadales</taxon>
        <taxon>Pseudomonadaceae</taxon>
        <taxon>Pseudomonas</taxon>
    </lineage>
</organism>
<evidence type="ECO:0000313" key="8">
    <source>
        <dbReference type="Proteomes" id="UP000182058"/>
    </source>
</evidence>
<evidence type="ECO:0000256" key="6">
    <source>
        <dbReference type="SAM" id="Phobius"/>
    </source>
</evidence>
<sequence>MNLKKIIGFAVGPIGSSALGLITVPIIAWLYSSEDIGRLAVLQVILSSAVLLFSLGLDQAYIRNYHESKNKPQLFKTSLVPGLLLLTCTLAIFGAFPGSISKLLFDVDSFSISLMVILYIAIGFITRFISIIFRMQEQGLFFSLTQLLPKIFLLIIIGLYASLSIGLDFYYLIVASVVSSTIAAIFFIFKTKSTWQRALEEKVNKDQLKPMLLFGMPLIISGLSYWGLTAMNTIFMRNTSTFDQLAIYSIAISFASVGGVFRSIFSTIWAPTVYRWEYEGVAVEKIKSTTDQITFSIAILFCITALLSSSINFILPNKYSDVQYILISCMAYPLFYTLSETTGIGSGILRKSSHTLYSSIAIMIINLIAIYLLIPIYGAAGAAVSTAISSWLFLLLRTEISVHTWKKIPRCKTYITTLACLTLSISYTLKGSESPYLFAVAWLTLSLVIIFSFKKTCNTILKSITSR</sequence>
<dbReference type="InterPro" id="IPR002797">
    <property type="entry name" value="Polysacc_synth"/>
</dbReference>
<comment type="subcellular location">
    <subcellularLocation>
        <location evidence="1">Cell membrane</location>
        <topology evidence="1">Multi-pass membrane protein</topology>
    </subcellularLocation>
</comment>
<keyword evidence="4 6" id="KW-1133">Transmembrane helix</keyword>
<dbReference type="PANTHER" id="PTHR30250:SF11">
    <property type="entry name" value="O-ANTIGEN TRANSPORTER-RELATED"/>
    <property type="match status" value="1"/>
</dbReference>